<dbReference type="CDD" id="cd07814">
    <property type="entry name" value="SRPBCC_CalC_Aha1-like"/>
    <property type="match status" value="1"/>
</dbReference>
<dbReference type="InterPro" id="IPR013538">
    <property type="entry name" value="ASHA1/2-like_C"/>
</dbReference>
<dbReference type="InterPro" id="IPR023393">
    <property type="entry name" value="START-like_dom_sf"/>
</dbReference>
<dbReference type="Proteomes" id="UP000886842">
    <property type="component" value="Unassembled WGS sequence"/>
</dbReference>
<dbReference type="EMBL" id="DVLP01000282">
    <property type="protein sequence ID" value="HIT75803.1"/>
    <property type="molecule type" value="Genomic_DNA"/>
</dbReference>
<protein>
    <submittedName>
        <fullName evidence="3">SRPBCC domain-containing protein</fullName>
    </submittedName>
</protein>
<feature type="domain" description="Activator of Hsp90 ATPase homologue 1/2-like C-terminal" evidence="2">
    <location>
        <begin position="190"/>
        <end position="323"/>
    </location>
</feature>
<reference evidence="3" key="1">
    <citation type="submission" date="2020-10" db="EMBL/GenBank/DDBJ databases">
        <authorList>
            <person name="Gilroy R."/>
        </authorList>
    </citation>
    <scope>NUCLEOTIDE SEQUENCE</scope>
    <source>
        <strain evidence="3">ChiGjej1B1-24693</strain>
    </source>
</reference>
<comment type="caution">
    <text evidence="3">The sequence shown here is derived from an EMBL/GenBank/DDBJ whole genome shotgun (WGS) entry which is preliminary data.</text>
</comment>
<evidence type="ECO:0000313" key="3">
    <source>
        <dbReference type="EMBL" id="HIT75803.1"/>
    </source>
</evidence>
<dbReference type="AlphaFoldDB" id="A0A9D1GXW1"/>
<gene>
    <name evidence="3" type="ORF">IAA98_09475</name>
</gene>
<dbReference type="Gene3D" id="3.30.530.20">
    <property type="match status" value="2"/>
</dbReference>
<dbReference type="Pfam" id="PF08327">
    <property type="entry name" value="AHSA1"/>
    <property type="match status" value="2"/>
</dbReference>
<comment type="similarity">
    <text evidence="1">Belongs to the AHA1 family.</text>
</comment>
<name>A0A9D1GXW1_9ACTN</name>
<dbReference type="SUPFAM" id="SSF55961">
    <property type="entry name" value="Bet v1-like"/>
    <property type="match status" value="2"/>
</dbReference>
<evidence type="ECO:0000259" key="2">
    <source>
        <dbReference type="Pfam" id="PF08327"/>
    </source>
</evidence>
<evidence type="ECO:0000313" key="4">
    <source>
        <dbReference type="Proteomes" id="UP000886842"/>
    </source>
</evidence>
<organism evidence="3 4">
    <name type="scientific">Candidatus Avipropionibacterium avicola</name>
    <dbReference type="NCBI Taxonomy" id="2840701"/>
    <lineage>
        <taxon>Bacteria</taxon>
        <taxon>Bacillati</taxon>
        <taxon>Actinomycetota</taxon>
        <taxon>Actinomycetes</taxon>
        <taxon>Propionibacteriales</taxon>
        <taxon>Propionibacteriaceae</taxon>
        <taxon>Propionibacteriaceae incertae sedis</taxon>
        <taxon>Candidatus Avipropionibacterium</taxon>
    </lineage>
</organism>
<sequence length="323" mass="35046">MPVTDVTTDPEALTVVVTADFTAPVERLWTAHADPRQIERFWGPPGHPATFTRHDVAAGGASQYYMTGPDGTQFHGRWDYLSLVEGESFTVTDRFTDSSGVADESLPATEVQFEFSATETGSRLVTTSRFASADDLSKLIEMGMREGMVAAFGQMDDVLADLASFSAIATAQSQLIGDTQARVSRIIRGTVEQVWRAHHEPELMKQWLLGPDGWEMTECRVAAAVGDTYRNAWAPVGDTEGEAFALGGELLESDPPHREVTTESMEGIPGEPARNELTLAPVPEGTLMTLLITYPSADVREMVLGTGMVGGMEISFARLESLL</sequence>
<reference evidence="3" key="2">
    <citation type="journal article" date="2021" name="PeerJ">
        <title>Extensive microbial diversity within the chicken gut microbiome revealed by metagenomics and culture.</title>
        <authorList>
            <person name="Gilroy R."/>
            <person name="Ravi A."/>
            <person name="Getino M."/>
            <person name="Pursley I."/>
            <person name="Horton D.L."/>
            <person name="Alikhan N.F."/>
            <person name="Baker D."/>
            <person name="Gharbi K."/>
            <person name="Hall N."/>
            <person name="Watson M."/>
            <person name="Adriaenssens E.M."/>
            <person name="Foster-Nyarko E."/>
            <person name="Jarju S."/>
            <person name="Secka A."/>
            <person name="Antonio M."/>
            <person name="Oren A."/>
            <person name="Chaudhuri R.R."/>
            <person name="La Ragione R."/>
            <person name="Hildebrand F."/>
            <person name="Pallen M.J."/>
        </authorList>
    </citation>
    <scope>NUCLEOTIDE SEQUENCE</scope>
    <source>
        <strain evidence="3">ChiGjej1B1-24693</strain>
    </source>
</reference>
<accession>A0A9D1GXW1</accession>
<feature type="domain" description="Activator of Hsp90 ATPase homologue 1/2-like C-terminal" evidence="2">
    <location>
        <begin position="23"/>
        <end position="159"/>
    </location>
</feature>
<evidence type="ECO:0000256" key="1">
    <source>
        <dbReference type="ARBA" id="ARBA00006817"/>
    </source>
</evidence>
<proteinExistence type="inferred from homology"/>